<comment type="caution">
    <text evidence="1">The sequence shown here is derived from an EMBL/GenBank/DDBJ whole genome shotgun (WGS) entry which is preliminary data.</text>
</comment>
<dbReference type="EMBL" id="MHNZ01000013">
    <property type="protein sequence ID" value="OGZ56587.1"/>
    <property type="molecule type" value="Genomic_DNA"/>
</dbReference>
<gene>
    <name evidence="1" type="ORF">A3J04_01925</name>
</gene>
<proteinExistence type="predicted"/>
<evidence type="ECO:0000313" key="2">
    <source>
        <dbReference type="Proteomes" id="UP000177954"/>
    </source>
</evidence>
<organism evidence="1 2">
    <name type="scientific">Candidatus Ryanbacteria bacterium RIFCSPLOWO2_02_FULL_47_14</name>
    <dbReference type="NCBI Taxonomy" id="1802129"/>
    <lineage>
        <taxon>Bacteria</taxon>
        <taxon>Candidatus Ryaniibacteriota</taxon>
    </lineage>
</organism>
<accession>A0A1G2H292</accession>
<dbReference type="Proteomes" id="UP000177954">
    <property type="component" value="Unassembled WGS sequence"/>
</dbReference>
<name>A0A1G2H292_9BACT</name>
<dbReference type="AlphaFoldDB" id="A0A1G2H292"/>
<dbReference type="STRING" id="1802129.A3J04_01925"/>
<reference evidence="1 2" key="1">
    <citation type="journal article" date="2016" name="Nat. Commun.">
        <title>Thousands of microbial genomes shed light on interconnected biogeochemical processes in an aquifer system.</title>
        <authorList>
            <person name="Anantharaman K."/>
            <person name="Brown C.T."/>
            <person name="Hug L.A."/>
            <person name="Sharon I."/>
            <person name="Castelle C.J."/>
            <person name="Probst A.J."/>
            <person name="Thomas B.C."/>
            <person name="Singh A."/>
            <person name="Wilkins M.J."/>
            <person name="Karaoz U."/>
            <person name="Brodie E.L."/>
            <person name="Williams K.H."/>
            <person name="Hubbard S.S."/>
            <person name="Banfield J.F."/>
        </authorList>
    </citation>
    <scope>NUCLEOTIDE SEQUENCE [LARGE SCALE GENOMIC DNA]</scope>
</reference>
<evidence type="ECO:0000313" key="1">
    <source>
        <dbReference type="EMBL" id="OGZ56587.1"/>
    </source>
</evidence>
<protein>
    <submittedName>
        <fullName evidence="1">Uncharacterized protein</fullName>
    </submittedName>
</protein>
<sequence>MALFLRCGPTASLKEEVMRPYRQRYSVQDFERIRREKQEAVKRSLLDYIGGQIRFVQHSRGQESVTILAEIEEISCRGSTCMLKVSNMRERLRDNFGPWSPISQTTELILNLNAVGRIEHHHGRLSFNYIDESPLLLDSCQVSFWPSDAPYEQVSR</sequence>